<dbReference type="RefSeq" id="WP_188415602.1">
    <property type="nucleotide sequence ID" value="NZ_BMDO01000003.1"/>
</dbReference>
<dbReference type="EMBL" id="BMDO01000003">
    <property type="protein sequence ID" value="GGI50446.1"/>
    <property type="molecule type" value="Genomic_DNA"/>
</dbReference>
<comment type="caution">
    <text evidence="1">The sequence shown here is derived from an EMBL/GenBank/DDBJ whole genome shotgun (WGS) entry which is preliminary data.</text>
</comment>
<keyword evidence="2" id="KW-1185">Reference proteome</keyword>
<evidence type="ECO:0008006" key="3">
    <source>
        <dbReference type="Google" id="ProtNLM"/>
    </source>
</evidence>
<reference evidence="1" key="1">
    <citation type="journal article" date="2014" name="Int. J. Syst. Evol. Microbiol.">
        <title>Complete genome sequence of Corynebacterium casei LMG S-19264T (=DSM 44701T), isolated from a smear-ripened cheese.</title>
        <authorList>
            <consortium name="US DOE Joint Genome Institute (JGI-PGF)"/>
            <person name="Walter F."/>
            <person name="Albersmeier A."/>
            <person name="Kalinowski J."/>
            <person name="Ruckert C."/>
        </authorList>
    </citation>
    <scope>NUCLEOTIDE SEQUENCE</scope>
    <source>
        <strain evidence="1">CCM 8711</strain>
    </source>
</reference>
<gene>
    <name evidence="1" type="ORF">GCM10011425_16580</name>
</gene>
<dbReference type="AlphaFoldDB" id="A0A917J8H2"/>
<proteinExistence type="predicted"/>
<dbReference type="Pfam" id="PF21983">
    <property type="entry name" value="NikA-like"/>
    <property type="match status" value="1"/>
</dbReference>
<evidence type="ECO:0000313" key="1">
    <source>
        <dbReference type="EMBL" id="GGI50446.1"/>
    </source>
</evidence>
<dbReference type="Proteomes" id="UP000662074">
    <property type="component" value="Unassembled WGS sequence"/>
</dbReference>
<evidence type="ECO:0000313" key="2">
    <source>
        <dbReference type="Proteomes" id="UP000662074"/>
    </source>
</evidence>
<name>A0A917J8H2_9SPHI</name>
<accession>A0A917J8H2</accession>
<sequence>MSRPRISAAEQKTFFFSFRVTQAQRQALLELSANTGRRPGDLIRDKVFGGSFPRTKMARIDLACYTELKKIGVNINQLAKHANSGKLPYGIRESLIDLKRQEHHLLKLLLAHDSAAKDR</sequence>
<dbReference type="InterPro" id="IPR053842">
    <property type="entry name" value="NikA-like"/>
</dbReference>
<organism evidence="1 2">
    <name type="scientific">Mucilaginibacter galii</name>
    <dbReference type="NCBI Taxonomy" id="2005073"/>
    <lineage>
        <taxon>Bacteria</taxon>
        <taxon>Pseudomonadati</taxon>
        <taxon>Bacteroidota</taxon>
        <taxon>Sphingobacteriia</taxon>
        <taxon>Sphingobacteriales</taxon>
        <taxon>Sphingobacteriaceae</taxon>
        <taxon>Mucilaginibacter</taxon>
    </lineage>
</organism>
<reference evidence="1" key="2">
    <citation type="submission" date="2020-09" db="EMBL/GenBank/DDBJ databases">
        <authorList>
            <person name="Sun Q."/>
            <person name="Sedlacek I."/>
        </authorList>
    </citation>
    <scope>NUCLEOTIDE SEQUENCE</scope>
    <source>
        <strain evidence="1">CCM 8711</strain>
    </source>
</reference>
<protein>
    <recommendedName>
        <fullName evidence="3">Plasmid mobilization relaxosome protein MobC</fullName>
    </recommendedName>
</protein>